<feature type="domain" description="GIL1/IRKI C-terminal" evidence="3">
    <location>
        <begin position="534"/>
        <end position="584"/>
    </location>
</feature>
<keyword evidence="1" id="KW-0175">Coiled coil</keyword>
<evidence type="ECO:0000256" key="1">
    <source>
        <dbReference type="SAM" id="Coils"/>
    </source>
</evidence>
<sequence>MAAATTASQIFQGRNGDNNSNEVSRQEIQAAIAKAVELRALHAALMQGNSPANLRYSTSASPASHSVPQFSAQDYPVFTPSYEDEPLHGYQFPTKHSALSGSWDEYGLEGGNGSETTLSDYRKESSASRKGFFPGLTTLESHVCHAENHFPTGSSTNHTSVLQTSPGTEVYKSSKGNNLGDFKSVSSCNRCKPAVLTAESENVMRSVKNSNTVVPLTDSHSSVQSQPKSRGVISRLFPRLKKKNKNENSPNRTESEEVSQFYKELGMLSVETLKRALIEANENRDAALMEVAEMKSSVGELRQKLEYLESYCEELKKALRQATTQAKDSLVHERLGNFPRRGKSIDGNGENSMPVSEEVMVEGFLQIVSEARLSVKQFCKTLTGQIEDSDNTLTENLNLLLQPYKLSLNSKYTKAVLYHLEAIINQSLYQDFENCVFQKNGSPKILDPQQDRQAQFSSFVALRNLSWNEVLRKGTKYYSEDFSKFCDQKMSLIIATLNWTRPWPEQLLQVFFVAAKCIWLLHLLAFSFSPPLAILRVEENRTFDSHYMEDMFMDRQRAHGSSRVKIMVMPGFYVQDRVLRCKVLCRYKSVA</sequence>
<accession>A0AAV5I867</accession>
<evidence type="ECO:0000259" key="3">
    <source>
        <dbReference type="Pfam" id="PF24994"/>
    </source>
</evidence>
<dbReference type="InterPro" id="IPR042316">
    <property type="entry name" value="IRKI-like"/>
</dbReference>
<feature type="region of interest" description="Disordered" evidence="2">
    <location>
        <begin position="212"/>
        <end position="232"/>
    </location>
</feature>
<evidence type="ECO:0000313" key="5">
    <source>
        <dbReference type="Proteomes" id="UP001054252"/>
    </source>
</evidence>
<proteinExistence type="predicted"/>
<evidence type="ECO:0000256" key="2">
    <source>
        <dbReference type="SAM" id="MobiDB-lite"/>
    </source>
</evidence>
<dbReference type="Proteomes" id="UP001054252">
    <property type="component" value="Unassembled WGS sequence"/>
</dbReference>
<evidence type="ECO:0000313" key="4">
    <source>
        <dbReference type="EMBL" id="GKU94108.1"/>
    </source>
</evidence>
<keyword evidence="5" id="KW-1185">Reference proteome</keyword>
<dbReference type="PANTHER" id="PTHR31029">
    <property type="entry name" value="CYCLIN-DEPENDENT KINASE-LIKE PROTEIN"/>
    <property type="match status" value="1"/>
</dbReference>
<reference evidence="4 5" key="1">
    <citation type="journal article" date="2021" name="Commun. Biol.">
        <title>The genome of Shorea leprosula (Dipterocarpaceae) highlights the ecological relevance of drought in aseasonal tropical rainforests.</title>
        <authorList>
            <person name="Ng K.K.S."/>
            <person name="Kobayashi M.J."/>
            <person name="Fawcett J.A."/>
            <person name="Hatakeyama M."/>
            <person name="Paape T."/>
            <person name="Ng C.H."/>
            <person name="Ang C.C."/>
            <person name="Tnah L.H."/>
            <person name="Lee C.T."/>
            <person name="Nishiyama T."/>
            <person name="Sese J."/>
            <person name="O'Brien M.J."/>
            <person name="Copetti D."/>
            <person name="Mohd Noor M.I."/>
            <person name="Ong R.C."/>
            <person name="Putra M."/>
            <person name="Sireger I.Z."/>
            <person name="Indrioko S."/>
            <person name="Kosugi Y."/>
            <person name="Izuno A."/>
            <person name="Isagi Y."/>
            <person name="Lee S.L."/>
            <person name="Shimizu K.K."/>
        </authorList>
    </citation>
    <scope>NUCLEOTIDE SEQUENCE [LARGE SCALE GENOMIC DNA]</scope>
    <source>
        <strain evidence="4">214</strain>
    </source>
</reference>
<dbReference type="AlphaFoldDB" id="A0AAV5I867"/>
<feature type="region of interest" description="Disordered" evidence="2">
    <location>
        <begin position="150"/>
        <end position="176"/>
    </location>
</feature>
<protein>
    <recommendedName>
        <fullName evidence="3">GIL1/IRKI C-terminal domain-containing protein</fullName>
    </recommendedName>
</protein>
<dbReference type="EMBL" id="BPVZ01000007">
    <property type="protein sequence ID" value="GKU94108.1"/>
    <property type="molecule type" value="Genomic_DNA"/>
</dbReference>
<feature type="coiled-coil region" evidence="1">
    <location>
        <begin position="270"/>
        <end position="325"/>
    </location>
</feature>
<dbReference type="PANTHER" id="PTHR31029:SF3">
    <property type="entry name" value="IRK-INTERACTING PROTEIN"/>
    <property type="match status" value="1"/>
</dbReference>
<name>A0AAV5I867_9ROSI</name>
<organism evidence="4 5">
    <name type="scientific">Rubroshorea leprosula</name>
    <dbReference type="NCBI Taxonomy" id="152421"/>
    <lineage>
        <taxon>Eukaryota</taxon>
        <taxon>Viridiplantae</taxon>
        <taxon>Streptophyta</taxon>
        <taxon>Embryophyta</taxon>
        <taxon>Tracheophyta</taxon>
        <taxon>Spermatophyta</taxon>
        <taxon>Magnoliopsida</taxon>
        <taxon>eudicotyledons</taxon>
        <taxon>Gunneridae</taxon>
        <taxon>Pentapetalae</taxon>
        <taxon>rosids</taxon>
        <taxon>malvids</taxon>
        <taxon>Malvales</taxon>
        <taxon>Dipterocarpaceae</taxon>
        <taxon>Rubroshorea</taxon>
    </lineage>
</organism>
<gene>
    <name evidence="4" type="ORF">SLEP1_g7639</name>
</gene>
<feature type="compositionally biased region" description="Polar residues" evidence="2">
    <location>
        <begin position="151"/>
        <end position="167"/>
    </location>
</feature>
<feature type="region of interest" description="Disordered" evidence="2">
    <location>
        <begin position="1"/>
        <end position="23"/>
    </location>
</feature>
<comment type="caution">
    <text evidence="4">The sequence shown here is derived from an EMBL/GenBank/DDBJ whole genome shotgun (WGS) entry which is preliminary data.</text>
</comment>
<feature type="compositionally biased region" description="Polar residues" evidence="2">
    <location>
        <begin position="212"/>
        <end position="228"/>
    </location>
</feature>
<dbReference type="InterPro" id="IPR056813">
    <property type="entry name" value="GIL1_IRKI_C"/>
</dbReference>
<dbReference type="Pfam" id="PF24994">
    <property type="entry name" value="GIL1_IRKI_C"/>
    <property type="match status" value="1"/>
</dbReference>